<reference evidence="2 3" key="1">
    <citation type="journal article" date="2011" name="Front. Microbiol.">
        <title>Genomic signatures of strain selection and enhancement in Bacillus atrophaeus var. globigii, a historical biowarfare simulant.</title>
        <authorList>
            <person name="Gibbons H.S."/>
            <person name="Broomall S.M."/>
            <person name="McNew L.A."/>
            <person name="Daligault H."/>
            <person name="Chapman C."/>
            <person name="Bruce D."/>
            <person name="Karavis M."/>
            <person name="Krepps M."/>
            <person name="McGregor P.A."/>
            <person name="Hong C."/>
            <person name="Park K.H."/>
            <person name="Akmal A."/>
            <person name="Feldman A."/>
            <person name="Lin J.S."/>
            <person name="Chang W.E."/>
            <person name="Higgs B.W."/>
            <person name="Demirev P."/>
            <person name="Lindquist J."/>
            <person name="Liem A."/>
            <person name="Fochler E."/>
            <person name="Read T.D."/>
            <person name="Tapia R."/>
            <person name="Johnson S."/>
            <person name="Bishop-Lilly K.A."/>
            <person name="Detter C."/>
            <person name="Han C."/>
            <person name="Sozhamannan S."/>
            <person name="Rosenzweig C.N."/>
            <person name="Skowronski E.W."/>
        </authorList>
    </citation>
    <scope>NUCLEOTIDE SEQUENCE [LARGE SCALE GENOMIC DNA]</scope>
    <source>
        <strain evidence="2 3">TPS4-2</strain>
    </source>
</reference>
<sequence>ADLAADTEFDVVVNSSDAAGNTVNSTATSTHTVDTSAPGDGTDGNNSIAFGDELINSDEQSNIGFTGQVEDGASVDSIVITDAQGGSITVDAADINVDVNGNVTVSGQDLSTLTDGELTVTMTVTDSAGNQGSVTDTAALDTSADAGTVSVNDITADDVINAEEAGQTIAVTGSAQGGDIAEGDVVTMTINGQEYTTTVGNNGEWSVDVAGSDLAADTEFDVVVNSNDAAGNAVQSTTTSTHTVDTSAPGDGTDGNNSITFSDELINSDEQ</sequence>
<feature type="region of interest" description="Disordered" evidence="1">
    <location>
        <begin position="231"/>
        <end position="271"/>
    </location>
</feature>
<proteinExistence type="predicted"/>
<feature type="non-terminal residue" evidence="2">
    <location>
        <position position="1"/>
    </location>
</feature>
<dbReference type="Gene3D" id="6.20.150.20">
    <property type="match status" value="1"/>
</dbReference>
<protein>
    <recommendedName>
        <fullName evidence="4">Ig-like domain-containing protein</fullName>
    </recommendedName>
</protein>
<feature type="compositionally biased region" description="Low complexity" evidence="1">
    <location>
        <begin position="236"/>
        <end position="247"/>
    </location>
</feature>
<feature type="region of interest" description="Disordered" evidence="1">
    <location>
        <begin position="19"/>
        <end position="43"/>
    </location>
</feature>
<name>A0A432YR05_9GAMM</name>
<comment type="caution">
    <text evidence="2">The sequence shown here is derived from an EMBL/GenBank/DDBJ whole genome shotgun (WGS) entry which is preliminary data.</text>
</comment>
<evidence type="ECO:0000256" key="1">
    <source>
        <dbReference type="SAM" id="MobiDB-lite"/>
    </source>
</evidence>
<evidence type="ECO:0008006" key="4">
    <source>
        <dbReference type="Google" id="ProtNLM"/>
    </source>
</evidence>
<dbReference type="InterPro" id="IPR013783">
    <property type="entry name" value="Ig-like_fold"/>
</dbReference>
<feature type="non-terminal residue" evidence="2">
    <location>
        <position position="271"/>
    </location>
</feature>
<dbReference type="AlphaFoldDB" id="A0A432YR05"/>
<dbReference type="InterPro" id="IPR049826">
    <property type="entry name" value="Ig-like_ice"/>
</dbReference>
<dbReference type="NCBIfam" id="NF033510">
    <property type="entry name" value="Ca_tandemer"/>
    <property type="match status" value="2"/>
</dbReference>
<evidence type="ECO:0000313" key="3">
    <source>
        <dbReference type="Proteomes" id="UP000288361"/>
    </source>
</evidence>
<organism evidence="2 3">
    <name type="scientific">Idiomarina piscisalsi</name>
    <dbReference type="NCBI Taxonomy" id="1096243"/>
    <lineage>
        <taxon>Bacteria</taxon>
        <taxon>Pseudomonadati</taxon>
        <taxon>Pseudomonadota</taxon>
        <taxon>Gammaproteobacteria</taxon>
        <taxon>Alteromonadales</taxon>
        <taxon>Idiomarinaceae</taxon>
        <taxon>Idiomarina</taxon>
    </lineage>
</organism>
<dbReference type="NCBIfam" id="NF012196">
    <property type="entry name" value="Ig_like_ice"/>
    <property type="match status" value="1"/>
</dbReference>
<evidence type="ECO:0000313" key="2">
    <source>
        <dbReference type="EMBL" id="RUO63798.1"/>
    </source>
</evidence>
<gene>
    <name evidence="2" type="ORF">CWI73_09315</name>
</gene>
<dbReference type="RefSeq" id="WP_126752538.1">
    <property type="nucleotide sequence ID" value="NZ_PIQA01000008.1"/>
</dbReference>
<feature type="compositionally biased region" description="Polar residues" evidence="1">
    <location>
        <begin position="19"/>
        <end position="35"/>
    </location>
</feature>
<dbReference type="Proteomes" id="UP000288361">
    <property type="component" value="Unassembled WGS sequence"/>
</dbReference>
<dbReference type="EMBL" id="PIQA01000008">
    <property type="protein sequence ID" value="RUO63798.1"/>
    <property type="molecule type" value="Genomic_DNA"/>
</dbReference>
<accession>A0A432YR05</accession>
<dbReference type="Gene3D" id="2.60.40.10">
    <property type="entry name" value="Immunoglobulins"/>
    <property type="match status" value="1"/>
</dbReference>